<accession>A0A9K3JI55</accession>
<protein>
    <submittedName>
        <fullName evidence="2">Uncharacterized protein</fullName>
    </submittedName>
</protein>
<keyword evidence="3" id="KW-1185">Reference proteome</keyword>
<evidence type="ECO:0000256" key="1">
    <source>
        <dbReference type="SAM" id="SignalP"/>
    </source>
</evidence>
<comment type="caution">
    <text evidence="2">The sequence shown here is derived from an EMBL/GenBank/DDBJ whole genome shotgun (WGS) entry which is preliminary data.</text>
</comment>
<evidence type="ECO:0000313" key="2">
    <source>
        <dbReference type="EMBL" id="KAF5815613.1"/>
    </source>
</evidence>
<keyword evidence="1" id="KW-0732">Signal</keyword>
<dbReference type="AlphaFoldDB" id="A0A9K3JI55"/>
<dbReference type="EMBL" id="MNCJ02000318">
    <property type="protein sequence ID" value="KAF5815613.1"/>
    <property type="molecule type" value="Genomic_DNA"/>
</dbReference>
<reference evidence="2" key="2">
    <citation type="submission" date="2020-06" db="EMBL/GenBank/DDBJ databases">
        <title>Helianthus annuus Genome sequencing and assembly Release 2.</title>
        <authorList>
            <person name="Gouzy J."/>
            <person name="Langlade N."/>
            <person name="Munos S."/>
        </authorList>
    </citation>
    <scope>NUCLEOTIDE SEQUENCE</scope>
    <source>
        <tissue evidence="2">Leaves</tissue>
    </source>
</reference>
<gene>
    <name evidence="2" type="ORF">HanXRQr2_Chr03g0124981</name>
</gene>
<feature type="signal peptide" evidence="1">
    <location>
        <begin position="1"/>
        <end position="21"/>
    </location>
</feature>
<dbReference type="Gramene" id="mRNA:HanXRQr2_Chr03g0124981">
    <property type="protein sequence ID" value="CDS:HanXRQr2_Chr03g0124981.1"/>
    <property type="gene ID" value="HanXRQr2_Chr03g0124981"/>
</dbReference>
<evidence type="ECO:0000313" key="3">
    <source>
        <dbReference type="Proteomes" id="UP000215914"/>
    </source>
</evidence>
<dbReference type="Proteomes" id="UP000215914">
    <property type="component" value="Unassembled WGS sequence"/>
</dbReference>
<reference evidence="2" key="1">
    <citation type="journal article" date="2017" name="Nature">
        <title>The sunflower genome provides insights into oil metabolism, flowering and Asterid evolution.</title>
        <authorList>
            <person name="Badouin H."/>
            <person name="Gouzy J."/>
            <person name="Grassa C.J."/>
            <person name="Murat F."/>
            <person name="Staton S.E."/>
            <person name="Cottret L."/>
            <person name="Lelandais-Briere C."/>
            <person name="Owens G.L."/>
            <person name="Carrere S."/>
            <person name="Mayjonade B."/>
            <person name="Legrand L."/>
            <person name="Gill N."/>
            <person name="Kane N.C."/>
            <person name="Bowers J.E."/>
            <person name="Hubner S."/>
            <person name="Bellec A."/>
            <person name="Berard A."/>
            <person name="Berges H."/>
            <person name="Blanchet N."/>
            <person name="Boniface M.C."/>
            <person name="Brunel D."/>
            <person name="Catrice O."/>
            <person name="Chaidir N."/>
            <person name="Claudel C."/>
            <person name="Donnadieu C."/>
            <person name="Faraut T."/>
            <person name="Fievet G."/>
            <person name="Helmstetter N."/>
            <person name="King M."/>
            <person name="Knapp S.J."/>
            <person name="Lai Z."/>
            <person name="Le Paslier M.C."/>
            <person name="Lippi Y."/>
            <person name="Lorenzon L."/>
            <person name="Mandel J.R."/>
            <person name="Marage G."/>
            <person name="Marchand G."/>
            <person name="Marquand E."/>
            <person name="Bret-Mestries E."/>
            <person name="Morien E."/>
            <person name="Nambeesan S."/>
            <person name="Nguyen T."/>
            <person name="Pegot-Espagnet P."/>
            <person name="Pouilly N."/>
            <person name="Raftis F."/>
            <person name="Sallet E."/>
            <person name="Schiex T."/>
            <person name="Thomas J."/>
            <person name="Vandecasteele C."/>
            <person name="Vares D."/>
            <person name="Vear F."/>
            <person name="Vautrin S."/>
            <person name="Crespi M."/>
            <person name="Mangin B."/>
            <person name="Burke J.M."/>
            <person name="Salse J."/>
            <person name="Munos S."/>
            <person name="Vincourt P."/>
            <person name="Rieseberg L.H."/>
            <person name="Langlade N.B."/>
        </authorList>
    </citation>
    <scope>NUCLEOTIDE SEQUENCE</scope>
    <source>
        <tissue evidence="2">Leaves</tissue>
    </source>
</reference>
<feature type="chain" id="PRO_5039905963" evidence="1">
    <location>
        <begin position="22"/>
        <end position="59"/>
    </location>
</feature>
<sequence>MQHPRTRTRFVCWSLAMGISSFLNSTSPCPDVLESLLIATSCPSLSFPCYCNINLCVFR</sequence>
<proteinExistence type="predicted"/>
<organism evidence="2 3">
    <name type="scientific">Helianthus annuus</name>
    <name type="common">Common sunflower</name>
    <dbReference type="NCBI Taxonomy" id="4232"/>
    <lineage>
        <taxon>Eukaryota</taxon>
        <taxon>Viridiplantae</taxon>
        <taxon>Streptophyta</taxon>
        <taxon>Embryophyta</taxon>
        <taxon>Tracheophyta</taxon>
        <taxon>Spermatophyta</taxon>
        <taxon>Magnoliopsida</taxon>
        <taxon>eudicotyledons</taxon>
        <taxon>Gunneridae</taxon>
        <taxon>Pentapetalae</taxon>
        <taxon>asterids</taxon>
        <taxon>campanulids</taxon>
        <taxon>Asterales</taxon>
        <taxon>Asteraceae</taxon>
        <taxon>Asteroideae</taxon>
        <taxon>Heliantheae alliance</taxon>
        <taxon>Heliantheae</taxon>
        <taxon>Helianthus</taxon>
    </lineage>
</organism>
<name>A0A9K3JI55_HELAN</name>